<dbReference type="AlphaFoldDB" id="X1UAF3"/>
<comment type="caution">
    <text evidence="2">The sequence shown here is derived from an EMBL/GenBank/DDBJ whole genome shotgun (WGS) entry which is preliminary data.</text>
</comment>
<feature type="non-terminal residue" evidence="2">
    <location>
        <position position="267"/>
    </location>
</feature>
<evidence type="ECO:0000313" key="2">
    <source>
        <dbReference type="EMBL" id="GAJ00572.1"/>
    </source>
</evidence>
<feature type="non-terminal residue" evidence="2">
    <location>
        <position position="1"/>
    </location>
</feature>
<organism evidence="2">
    <name type="scientific">marine sediment metagenome</name>
    <dbReference type="NCBI Taxonomy" id="412755"/>
    <lineage>
        <taxon>unclassified sequences</taxon>
        <taxon>metagenomes</taxon>
        <taxon>ecological metagenomes</taxon>
    </lineage>
</organism>
<reference evidence="2" key="1">
    <citation type="journal article" date="2014" name="Front. Microbiol.">
        <title>High frequency of phylogenetically diverse reductive dehalogenase-homologous genes in deep subseafloor sedimentary metagenomes.</title>
        <authorList>
            <person name="Kawai M."/>
            <person name="Futagami T."/>
            <person name="Toyoda A."/>
            <person name="Takaki Y."/>
            <person name="Nishi S."/>
            <person name="Hori S."/>
            <person name="Arai W."/>
            <person name="Tsubouchi T."/>
            <person name="Morono Y."/>
            <person name="Uchiyama I."/>
            <person name="Ito T."/>
            <person name="Fujiyama A."/>
            <person name="Inagaki F."/>
            <person name="Takami H."/>
        </authorList>
    </citation>
    <scope>NUCLEOTIDE SEQUENCE</scope>
    <source>
        <strain evidence="2">Expedition CK06-06</strain>
    </source>
</reference>
<dbReference type="InterPro" id="IPR008964">
    <property type="entry name" value="Invasin/intimin_cell_adhesion"/>
</dbReference>
<dbReference type="Pfam" id="PF02368">
    <property type="entry name" value="Big_2"/>
    <property type="match status" value="2"/>
</dbReference>
<dbReference type="Gene3D" id="2.60.40.1080">
    <property type="match status" value="2"/>
</dbReference>
<name>X1UAF3_9ZZZZ</name>
<feature type="domain" description="BIG2" evidence="1">
    <location>
        <begin position="112"/>
        <end position="197"/>
    </location>
</feature>
<dbReference type="SUPFAM" id="SSF49373">
    <property type="entry name" value="Invasin/intimin cell-adhesion fragments"/>
    <property type="match status" value="2"/>
</dbReference>
<feature type="domain" description="BIG2" evidence="1">
    <location>
        <begin position="14"/>
        <end position="103"/>
    </location>
</feature>
<sequence length="267" mass="28692">GKTDKLLVTVNPILLTSIVVLPETMSLFVRESDTFEVTAYYNNDTTKNVTNENDCVYSSSDDSVAEVVSDPFAIAQGWVKAFKAGTATITATYTEGGVIKTDEILVTVSAVGLDYIEVEPDEVTLRTDLLTGISQQLEVTATYSDGFTSDITSDCDYVSNDSSIAIVDDNGWILAKGLGTTTITVTYATDWVVVVPVTVEVVPYSFTNTQPVNDLAVGQLVTTVAEDGDWMVWTFDFPVEEFTGDGNLNVGLIIALDGEGQGPAFQI</sequence>
<accession>X1UAF3</accession>
<dbReference type="InterPro" id="IPR003343">
    <property type="entry name" value="Big_2"/>
</dbReference>
<protein>
    <recommendedName>
        <fullName evidence="1">BIG2 domain-containing protein</fullName>
    </recommendedName>
</protein>
<evidence type="ECO:0000259" key="1">
    <source>
        <dbReference type="SMART" id="SM00635"/>
    </source>
</evidence>
<dbReference type="EMBL" id="BARW01022555">
    <property type="protein sequence ID" value="GAJ00572.1"/>
    <property type="molecule type" value="Genomic_DNA"/>
</dbReference>
<gene>
    <name evidence="2" type="ORF">S12H4_37603</name>
</gene>
<proteinExistence type="predicted"/>
<dbReference type="SMART" id="SM00635">
    <property type="entry name" value="BID_2"/>
    <property type="match status" value="2"/>
</dbReference>